<keyword evidence="9" id="KW-1185">Reference proteome</keyword>
<feature type="transmembrane region" description="Helical" evidence="7">
    <location>
        <begin position="276"/>
        <end position="298"/>
    </location>
</feature>
<comment type="cofactor">
    <cofactor evidence="1">
        <name>Fe(2+)</name>
        <dbReference type="ChEBI" id="CHEBI:29033"/>
    </cofactor>
</comment>
<evidence type="ECO:0000256" key="4">
    <source>
        <dbReference type="ARBA" id="ARBA00023002"/>
    </source>
</evidence>
<protein>
    <submittedName>
        <fullName evidence="10">JmjC domain-containing protein</fullName>
    </submittedName>
</protein>
<keyword evidence="3" id="KW-0479">Metal-binding</keyword>
<comment type="subcellular location">
    <subcellularLocation>
        <location evidence="2">Nucleus</location>
    </subcellularLocation>
</comment>
<keyword evidence="4" id="KW-0560">Oxidoreductase</keyword>
<evidence type="ECO:0000256" key="6">
    <source>
        <dbReference type="ARBA" id="ARBA00023242"/>
    </source>
</evidence>
<feature type="transmembrane region" description="Helical" evidence="7">
    <location>
        <begin position="466"/>
        <end position="485"/>
    </location>
</feature>
<name>A0A914VLL8_9BILA</name>
<feature type="transmembrane region" description="Helical" evidence="7">
    <location>
        <begin position="335"/>
        <end position="362"/>
    </location>
</feature>
<dbReference type="InterPro" id="IPR003347">
    <property type="entry name" value="JmjC_dom"/>
</dbReference>
<keyword evidence="5" id="KW-0408">Iron</keyword>
<evidence type="ECO:0000256" key="1">
    <source>
        <dbReference type="ARBA" id="ARBA00001954"/>
    </source>
</evidence>
<feature type="transmembrane region" description="Helical" evidence="7">
    <location>
        <begin position="428"/>
        <end position="446"/>
    </location>
</feature>
<reference evidence="10" key="1">
    <citation type="submission" date="2022-11" db="UniProtKB">
        <authorList>
            <consortium name="WormBaseParasite"/>
        </authorList>
    </citation>
    <scope>IDENTIFICATION</scope>
</reference>
<keyword evidence="6" id="KW-0539">Nucleus</keyword>
<accession>A0A914VLL8</accession>
<evidence type="ECO:0000313" key="9">
    <source>
        <dbReference type="Proteomes" id="UP000887566"/>
    </source>
</evidence>
<evidence type="ECO:0000313" key="10">
    <source>
        <dbReference type="WBParaSite" id="PSAMB.scaffold2171size24871.g16757.t1"/>
    </source>
</evidence>
<keyword evidence="7" id="KW-0472">Membrane</keyword>
<dbReference type="PANTHER" id="PTHR12461:SF106">
    <property type="entry name" value="BIFUNCTIONAL PEPTIDASE AND ARGINYL-HYDROXYLASE JMJD5"/>
    <property type="match status" value="1"/>
</dbReference>
<feature type="transmembrane region" description="Helical" evidence="7">
    <location>
        <begin position="735"/>
        <end position="756"/>
    </location>
</feature>
<keyword evidence="7" id="KW-1133">Transmembrane helix</keyword>
<feature type="transmembrane region" description="Helical" evidence="7">
    <location>
        <begin position="801"/>
        <end position="821"/>
    </location>
</feature>
<dbReference type="PROSITE" id="PS51184">
    <property type="entry name" value="JMJC"/>
    <property type="match status" value="1"/>
</dbReference>
<dbReference type="Proteomes" id="UP000887566">
    <property type="component" value="Unplaced"/>
</dbReference>
<feature type="transmembrane region" description="Helical" evidence="7">
    <location>
        <begin position="579"/>
        <end position="604"/>
    </location>
</feature>
<keyword evidence="7" id="KW-0812">Transmembrane</keyword>
<dbReference type="GO" id="GO:0046872">
    <property type="term" value="F:metal ion binding"/>
    <property type="evidence" value="ECO:0007669"/>
    <property type="project" value="UniProtKB-KW"/>
</dbReference>
<feature type="domain" description="JmjC" evidence="8">
    <location>
        <begin position="42"/>
        <end position="239"/>
    </location>
</feature>
<evidence type="ECO:0000256" key="7">
    <source>
        <dbReference type="SAM" id="Phobius"/>
    </source>
</evidence>
<dbReference type="SUPFAM" id="SSF51197">
    <property type="entry name" value="Clavaminate synthase-like"/>
    <property type="match status" value="1"/>
</dbReference>
<dbReference type="AlphaFoldDB" id="A0A914VLL8"/>
<evidence type="ECO:0000256" key="5">
    <source>
        <dbReference type="ARBA" id="ARBA00023004"/>
    </source>
</evidence>
<dbReference type="SMART" id="SM00558">
    <property type="entry name" value="JmjC"/>
    <property type="match status" value="1"/>
</dbReference>
<proteinExistence type="predicted"/>
<feature type="transmembrane region" description="Helical" evidence="7">
    <location>
        <begin position="310"/>
        <end position="329"/>
    </location>
</feature>
<feature type="transmembrane region" description="Helical" evidence="7">
    <location>
        <begin position="610"/>
        <end position="635"/>
    </location>
</feature>
<evidence type="ECO:0000259" key="8">
    <source>
        <dbReference type="PROSITE" id="PS51184"/>
    </source>
</evidence>
<feature type="transmembrane region" description="Helical" evidence="7">
    <location>
        <begin position="690"/>
        <end position="714"/>
    </location>
</feature>
<evidence type="ECO:0000256" key="3">
    <source>
        <dbReference type="ARBA" id="ARBA00022723"/>
    </source>
</evidence>
<feature type="transmembrane region" description="Helical" evidence="7">
    <location>
        <begin position="383"/>
        <end position="408"/>
    </location>
</feature>
<dbReference type="InterPro" id="IPR041667">
    <property type="entry name" value="Cupin_8"/>
</dbReference>
<feature type="transmembrane region" description="Helical" evidence="7">
    <location>
        <begin position="642"/>
        <end position="666"/>
    </location>
</feature>
<dbReference type="Pfam" id="PF13621">
    <property type="entry name" value="Cupin_8"/>
    <property type="match status" value="1"/>
</dbReference>
<dbReference type="WBParaSite" id="PSAMB.scaffold2171size24871.g16757.t1">
    <property type="protein sequence ID" value="PSAMB.scaffold2171size24871.g16757.t1"/>
    <property type="gene ID" value="PSAMB.scaffold2171size24871.g16757"/>
</dbReference>
<dbReference type="Gene3D" id="2.60.120.650">
    <property type="entry name" value="Cupin"/>
    <property type="match status" value="1"/>
</dbReference>
<dbReference type="GO" id="GO:0005634">
    <property type="term" value="C:nucleus"/>
    <property type="evidence" value="ECO:0007669"/>
    <property type="project" value="UniProtKB-SubCell"/>
</dbReference>
<dbReference type="GO" id="GO:0051864">
    <property type="term" value="F:histone H3K36 demethylase activity"/>
    <property type="evidence" value="ECO:0007669"/>
    <property type="project" value="TreeGrafter"/>
</dbReference>
<evidence type="ECO:0000256" key="2">
    <source>
        <dbReference type="ARBA" id="ARBA00004123"/>
    </source>
</evidence>
<dbReference type="PANTHER" id="PTHR12461">
    <property type="entry name" value="HYPOXIA-INDUCIBLE FACTOR 1 ALPHA INHIBITOR-RELATED"/>
    <property type="match status" value="1"/>
</dbReference>
<organism evidence="9 10">
    <name type="scientific">Plectus sambesii</name>
    <dbReference type="NCBI Taxonomy" id="2011161"/>
    <lineage>
        <taxon>Eukaryota</taxon>
        <taxon>Metazoa</taxon>
        <taxon>Ecdysozoa</taxon>
        <taxon>Nematoda</taxon>
        <taxon>Chromadorea</taxon>
        <taxon>Plectida</taxon>
        <taxon>Plectina</taxon>
        <taxon>Plectoidea</taxon>
        <taxon>Plectidae</taxon>
        <taxon>Plectus</taxon>
    </lineage>
</organism>
<sequence length="936" mass="104264">MGFRTVPIEIGSRYTDESWSQQLMTVNEFVDRFMRKERSEIGYLAQHRLFTQIPHLLSAVIVPDYCLLLCEREEDVDLNIWFGPAQTVSPLHTDPRHNLFCQVVGRKFIRLIPPCDSDKVYANEDGILTNTSRVVDAEHWDERAFPLFAQAQHFDCIVNAGEALFIPKGWWHYPKLDERLFAVCWRDGRVERPAAGGAQRSRFPRSRFSARLFFDFSPDGGHVTPTTIGLSAQSSLSGASSSAASLLIAAMPDTTASVLRPPDAFTPATDLRVVRWAGASLLLVGLVWLVDCLALYFITTGYHSSELYEARWMPAALPVTGALCILFSITLSKVVFAAMGIAAQYSIGSCLITLLVNVVDLVQAVGRLEHAARPGHRTGQVMFIQVCLCMCIISVIGLAVSGALLWRLQLMATWHFESQTLPSKQRQTLQILSGMQTGLAVFSIYVTSQILTLKTTYIQSYMVQEIFCAILLLVLTVMQTGILGVCNKLLLRVVVIANVAQFIQELSHAWTAYYVSLYLHSTGVKIAGGLHYDQVIMTLNFLVHCSRMVMCGYTAWSLSVCLGLKVLKTRMALDYDRRVIVFAAGIAACSLLLGTCHVVLDMIYATMEHVYRTLLASTGIAVFYSNLIGITFSLFIRSRCLVWLAIVAVFSLLMSVSSVHALYIYLQTTFTRKLLENLKNLGFEGTVPSILHFFEAILALAGLIIGILAGAYCLRLLKMESAYRKKGGNMFWPMRLLRIFGMINLFLTVTELLFIFQVKLNWKFTDAAVNYGVLDSISMLATCFLQLWVTHPNNLHFQWPLLVLVLQLFAEALTTIGFLSAQTNYVQMMLTFYRVQQQSGYGGQKVRDVFPIDQIGFVMAGHFIQAIQWALVTASLIAAAVAQERIDEAEVLPIPSVEAGCLNQAFDSRVVDEHISTISYTPTQSSVTIDPSATVK</sequence>